<name>A0A7R8R5W3_9CAUD</name>
<evidence type="ECO:0000256" key="1">
    <source>
        <dbReference type="SAM" id="MobiDB-lite"/>
    </source>
</evidence>
<dbReference type="EMBL" id="LR881116">
    <property type="protein sequence ID" value="CAD5239979.1"/>
    <property type="molecule type" value="Genomic_DNA"/>
</dbReference>
<dbReference type="InterPro" id="IPR044925">
    <property type="entry name" value="His-Me_finger_sf"/>
</dbReference>
<accession>A0A7R8R5W3</accession>
<reference evidence="2 3" key="1">
    <citation type="submission" date="2020-09" db="EMBL/GenBank/DDBJ databases">
        <authorList>
            <person name="Jameson E."/>
        </authorList>
    </citation>
    <scope>NUCLEOTIDE SEQUENCE [LARGE SCALE GENOMIC DNA]</scope>
</reference>
<gene>
    <name evidence="2" type="primary">g091</name>
    <name evidence="2" type="ORF">EKKBBHHG_00094</name>
</gene>
<sequence length="100" mass="11858">MVFFLETGEWLDVIDHEDRNRANNKYSNLRKSDKKRNALNQKVRSTNTTGHPNISMQKDKFVVQKSINGTRYFKRFDDLAEAIEYRDNLNKEAEQYVNSI</sequence>
<organism evidence="2 3">
    <name type="scientific">Klebsiella phage vB_KaS-Veronica</name>
    <dbReference type="NCBI Taxonomy" id="2762824"/>
    <lineage>
        <taxon>Viruses</taxon>
        <taxon>Duplodnaviria</taxon>
        <taxon>Heunggongvirae</taxon>
        <taxon>Uroviricota</taxon>
        <taxon>Caudoviricetes</taxon>
        <taxon>Demerecviridae</taxon>
        <taxon>Sugarlandvirus</taxon>
        <taxon>Sugarlandvirus veronica</taxon>
    </lineage>
</organism>
<feature type="region of interest" description="Disordered" evidence="1">
    <location>
        <begin position="31"/>
        <end position="54"/>
    </location>
</feature>
<protein>
    <submittedName>
        <fullName evidence="2">H-N-H-endonuclease F-TflVI</fullName>
    </submittedName>
</protein>
<proteinExistence type="predicted"/>
<keyword evidence="3" id="KW-1185">Reference proteome</keyword>
<evidence type="ECO:0000313" key="2">
    <source>
        <dbReference type="EMBL" id="CAD5239979.1"/>
    </source>
</evidence>
<evidence type="ECO:0000313" key="3">
    <source>
        <dbReference type="Proteomes" id="UP000596349"/>
    </source>
</evidence>
<dbReference type="Proteomes" id="UP000596349">
    <property type="component" value="Chromosome"/>
</dbReference>
<feature type="compositionally biased region" description="Polar residues" evidence="1">
    <location>
        <begin position="38"/>
        <end position="54"/>
    </location>
</feature>
<dbReference type="SUPFAM" id="SSF54060">
    <property type="entry name" value="His-Me finger endonucleases"/>
    <property type="match status" value="1"/>
</dbReference>